<gene>
    <name evidence="1" type="ORF">NCTC12862_01653</name>
</gene>
<evidence type="ECO:0000313" key="2">
    <source>
        <dbReference type="Proteomes" id="UP000254950"/>
    </source>
</evidence>
<name>A0A380ZN37_BARDO</name>
<accession>A0A380ZN37</accession>
<dbReference type="Proteomes" id="UP000254950">
    <property type="component" value="Unassembled WGS sequence"/>
</dbReference>
<reference evidence="1 2" key="1">
    <citation type="submission" date="2018-06" db="EMBL/GenBank/DDBJ databases">
        <authorList>
            <consortium name="Pathogen Informatics"/>
            <person name="Doyle S."/>
        </authorList>
    </citation>
    <scope>NUCLEOTIDE SEQUENCE [LARGE SCALE GENOMIC DNA]</scope>
    <source>
        <strain evidence="1 2">NCTC12862</strain>
    </source>
</reference>
<sequence>MYGLKQKEGEEESEKIWYLSAVFVDDLPFMKSLPQSRSKSPQHLSQNRPVSFFIPSSFRRTCC</sequence>
<proteinExistence type="predicted"/>
<dbReference type="EMBL" id="UFTF01000002">
    <property type="protein sequence ID" value="SUV50456.1"/>
    <property type="molecule type" value="Genomic_DNA"/>
</dbReference>
<evidence type="ECO:0000313" key="1">
    <source>
        <dbReference type="EMBL" id="SUV50456.1"/>
    </source>
</evidence>
<protein>
    <submittedName>
        <fullName evidence="1">Uncharacterized protein</fullName>
    </submittedName>
</protein>
<organism evidence="1 2">
    <name type="scientific">Bartonella doshiae</name>
    <dbReference type="NCBI Taxonomy" id="33044"/>
    <lineage>
        <taxon>Bacteria</taxon>
        <taxon>Pseudomonadati</taxon>
        <taxon>Pseudomonadota</taxon>
        <taxon>Alphaproteobacteria</taxon>
        <taxon>Hyphomicrobiales</taxon>
        <taxon>Bartonellaceae</taxon>
        <taxon>Bartonella</taxon>
    </lineage>
</organism>
<dbReference type="AlphaFoldDB" id="A0A380ZN37"/>